<dbReference type="Proteomes" id="UP000229631">
    <property type="component" value="Unassembled WGS sequence"/>
</dbReference>
<evidence type="ECO:0000259" key="1">
    <source>
        <dbReference type="Pfam" id="PF12647"/>
    </source>
</evidence>
<comment type="caution">
    <text evidence="2">The sequence shown here is derived from an EMBL/GenBank/DDBJ whole genome shotgun (WGS) entry which is preliminary data.</text>
</comment>
<reference evidence="3" key="1">
    <citation type="submission" date="2017-09" db="EMBL/GenBank/DDBJ databases">
        <title>Depth-based differentiation of microbial function through sediment-hosted aquifers and enrichment of novel symbionts in the deep terrestrial subsurface.</title>
        <authorList>
            <person name="Probst A.J."/>
            <person name="Ladd B."/>
            <person name="Jarett J.K."/>
            <person name="Geller-Mcgrath D.E."/>
            <person name="Sieber C.M.K."/>
            <person name="Emerson J.B."/>
            <person name="Anantharaman K."/>
            <person name="Thomas B.C."/>
            <person name="Malmstrom R."/>
            <person name="Stieglmeier M."/>
            <person name="Klingl A."/>
            <person name="Woyke T."/>
            <person name="Ryan C.M."/>
            <person name="Banfield J.F."/>
        </authorList>
    </citation>
    <scope>NUCLEOTIDE SEQUENCE [LARGE SCALE GENOMIC DNA]</scope>
</reference>
<protein>
    <recommendedName>
        <fullName evidence="1">RNHCP domain-containing protein</fullName>
    </recommendedName>
</protein>
<feature type="domain" description="RNHCP" evidence="1">
    <location>
        <begin position="11"/>
        <end position="94"/>
    </location>
</feature>
<dbReference type="InterPro" id="IPR024439">
    <property type="entry name" value="RNHCP"/>
</dbReference>
<gene>
    <name evidence="2" type="ORF">COS54_01615</name>
</gene>
<dbReference type="Pfam" id="PF12647">
    <property type="entry name" value="RNHCP"/>
    <property type="match status" value="1"/>
</dbReference>
<evidence type="ECO:0000313" key="3">
    <source>
        <dbReference type="Proteomes" id="UP000229631"/>
    </source>
</evidence>
<name>A0A2M7BDC9_9BACT</name>
<accession>A0A2M7BDC9</accession>
<dbReference type="EMBL" id="PEVC01000032">
    <property type="protein sequence ID" value="PIV01109.1"/>
    <property type="molecule type" value="Genomic_DNA"/>
</dbReference>
<dbReference type="AlphaFoldDB" id="A0A2M7BDC9"/>
<proteinExistence type="predicted"/>
<organism evidence="2 3">
    <name type="scientific">Candidatus Shapirobacteria bacterium CG03_land_8_20_14_0_80_39_12</name>
    <dbReference type="NCBI Taxonomy" id="1974879"/>
    <lineage>
        <taxon>Bacteria</taxon>
        <taxon>Candidatus Shapironibacteriota</taxon>
    </lineage>
</organism>
<sequence>MKKQNFIRQVEDFTCENCGEKVIGNGYTNHCPQCLFSKHVDLETPGDRKSLCLGTMEPIGVELIHREYVIIHRCLKCGKVTKNKAAPEDAFEKILELSKSRRTR</sequence>
<evidence type="ECO:0000313" key="2">
    <source>
        <dbReference type="EMBL" id="PIV01109.1"/>
    </source>
</evidence>